<feature type="domain" description="SANT" evidence="2">
    <location>
        <begin position="1"/>
        <end position="58"/>
    </location>
</feature>
<dbReference type="EMBL" id="CATOUU010000233">
    <property type="protein sequence ID" value="CAI9921799.1"/>
    <property type="molecule type" value="Genomic_DNA"/>
</dbReference>
<dbReference type="SUPFAM" id="SSF46689">
    <property type="entry name" value="Homeodomain-like"/>
    <property type="match status" value="1"/>
</dbReference>
<feature type="domain" description="Myb-like" evidence="1">
    <location>
        <begin position="1"/>
        <end position="52"/>
    </location>
</feature>
<dbReference type="InterPro" id="IPR009057">
    <property type="entry name" value="Homeodomain-like_sf"/>
</dbReference>
<evidence type="ECO:0000259" key="2">
    <source>
        <dbReference type="PROSITE" id="PS51293"/>
    </source>
</evidence>
<evidence type="ECO:0000259" key="1">
    <source>
        <dbReference type="PROSITE" id="PS50090"/>
    </source>
</evidence>
<dbReference type="Pfam" id="PF00249">
    <property type="entry name" value="Myb_DNA-binding"/>
    <property type="match status" value="1"/>
</dbReference>
<sequence>MKQNSWSQDDCETLLKAVQKCKNNNRIDWKNVTKYFPGRTPVQCKSQYTAKLHYKSVDKVNMVWDYDANLLLNANVDIYGQNWKFLSESIYSNKVSPEAIRKQYVLISQHIFKKFERFAEFLIQSRITFLDEKTFSFYMICLGLQFKLQKELDGQKQMPRIYDLTPLHKREIKAAKCDKPTYQIFYKKLESSLKIHEVISQLERVIELSPPAVVVYLCQQFDLKCQKIHKLFL</sequence>
<dbReference type="PROSITE" id="PS50090">
    <property type="entry name" value="MYB_LIKE"/>
    <property type="match status" value="1"/>
</dbReference>
<dbReference type="SMART" id="SM00717">
    <property type="entry name" value="SANT"/>
    <property type="match status" value="1"/>
</dbReference>
<reference evidence="5 6" key="2">
    <citation type="submission" date="2024-07" db="EMBL/GenBank/DDBJ databases">
        <authorList>
            <person name="Akdeniz Z."/>
        </authorList>
    </citation>
    <scope>NUCLEOTIDE SEQUENCE [LARGE SCALE GENOMIC DNA]</scope>
</reference>
<keyword evidence="6" id="KW-1185">Reference proteome</keyword>
<feature type="domain" description="HTH myb-type" evidence="3">
    <location>
        <begin position="1"/>
        <end position="56"/>
    </location>
</feature>
<evidence type="ECO:0000259" key="3">
    <source>
        <dbReference type="PROSITE" id="PS51294"/>
    </source>
</evidence>
<accession>A0AA86NKY4</accession>
<organism evidence="4">
    <name type="scientific">Hexamita inflata</name>
    <dbReference type="NCBI Taxonomy" id="28002"/>
    <lineage>
        <taxon>Eukaryota</taxon>
        <taxon>Metamonada</taxon>
        <taxon>Diplomonadida</taxon>
        <taxon>Hexamitidae</taxon>
        <taxon>Hexamitinae</taxon>
        <taxon>Hexamita</taxon>
    </lineage>
</organism>
<dbReference type="EMBL" id="CAXDID020000486">
    <property type="protein sequence ID" value="CAL6096485.1"/>
    <property type="molecule type" value="Genomic_DNA"/>
</dbReference>
<dbReference type="PROSITE" id="PS51293">
    <property type="entry name" value="SANT"/>
    <property type="match status" value="1"/>
</dbReference>
<evidence type="ECO:0000313" key="6">
    <source>
        <dbReference type="Proteomes" id="UP001642409"/>
    </source>
</evidence>
<dbReference type="PROSITE" id="PS51294">
    <property type="entry name" value="HTH_MYB"/>
    <property type="match status" value="1"/>
</dbReference>
<dbReference type="InterPro" id="IPR001005">
    <property type="entry name" value="SANT/Myb"/>
</dbReference>
<dbReference type="InterPro" id="IPR017884">
    <property type="entry name" value="SANT_dom"/>
</dbReference>
<dbReference type="Proteomes" id="UP001642409">
    <property type="component" value="Unassembled WGS sequence"/>
</dbReference>
<dbReference type="InterPro" id="IPR017930">
    <property type="entry name" value="Myb_dom"/>
</dbReference>
<dbReference type="CDD" id="cd00167">
    <property type="entry name" value="SANT"/>
    <property type="match status" value="1"/>
</dbReference>
<comment type="caution">
    <text evidence="4">The sequence shown here is derived from an EMBL/GenBank/DDBJ whole genome shotgun (WGS) entry which is preliminary data.</text>
</comment>
<proteinExistence type="predicted"/>
<name>A0AA86NKY4_9EUKA</name>
<evidence type="ECO:0000313" key="5">
    <source>
        <dbReference type="EMBL" id="CAL6096485.1"/>
    </source>
</evidence>
<dbReference type="GO" id="GO:0003677">
    <property type="term" value="F:DNA binding"/>
    <property type="evidence" value="ECO:0007669"/>
    <property type="project" value="UniProtKB-KW"/>
</dbReference>
<evidence type="ECO:0000313" key="4">
    <source>
        <dbReference type="EMBL" id="CAI9921799.1"/>
    </source>
</evidence>
<protein>
    <submittedName>
        <fullName evidence="4">Myb-like DNA-binding domain-containing protein</fullName>
    </submittedName>
    <submittedName>
        <fullName evidence="5">Myb-like_DNA-binding domain-containing protein</fullName>
    </submittedName>
</protein>
<reference evidence="4" key="1">
    <citation type="submission" date="2023-06" db="EMBL/GenBank/DDBJ databases">
        <authorList>
            <person name="Kurt Z."/>
        </authorList>
    </citation>
    <scope>NUCLEOTIDE SEQUENCE</scope>
</reference>
<dbReference type="Gene3D" id="1.10.10.60">
    <property type="entry name" value="Homeodomain-like"/>
    <property type="match status" value="1"/>
</dbReference>
<dbReference type="AlphaFoldDB" id="A0AA86NKY4"/>
<keyword evidence="4" id="KW-0238">DNA-binding</keyword>
<gene>
    <name evidence="5" type="ORF">HINF_LOCUS68452</name>
    <name evidence="4" type="ORF">HINF_LOCUS9444</name>
</gene>